<dbReference type="Proteomes" id="UP001430356">
    <property type="component" value="Unassembled WGS sequence"/>
</dbReference>
<organism evidence="1 2">
    <name type="scientific">Novymonas esmeraldas</name>
    <dbReference type="NCBI Taxonomy" id="1808958"/>
    <lineage>
        <taxon>Eukaryota</taxon>
        <taxon>Discoba</taxon>
        <taxon>Euglenozoa</taxon>
        <taxon>Kinetoplastea</taxon>
        <taxon>Metakinetoplastina</taxon>
        <taxon>Trypanosomatida</taxon>
        <taxon>Trypanosomatidae</taxon>
        <taxon>Novymonas</taxon>
    </lineage>
</organism>
<name>A0AAW0F3N4_9TRYP</name>
<accession>A0AAW0F3N4</accession>
<reference evidence="1 2" key="1">
    <citation type="journal article" date="2021" name="MBio">
        <title>A New Model Trypanosomatid, Novymonas esmeraldas: Genomic Perception of Its 'Candidatus Pandoraea novymonadis' Endosymbiont.</title>
        <authorList>
            <person name="Zakharova A."/>
            <person name="Saura A."/>
            <person name="Butenko A."/>
            <person name="Podesvova L."/>
            <person name="Warmusova S."/>
            <person name="Kostygov A.Y."/>
            <person name="Nenarokova A."/>
            <person name="Lukes J."/>
            <person name="Opperdoes F.R."/>
            <person name="Yurchenko V."/>
        </authorList>
    </citation>
    <scope>NUCLEOTIDE SEQUENCE [LARGE SCALE GENOMIC DNA]</scope>
    <source>
        <strain evidence="1 2">E262AT.01</strain>
    </source>
</reference>
<keyword evidence="2" id="KW-1185">Reference proteome</keyword>
<dbReference type="InterPro" id="IPR037231">
    <property type="entry name" value="NAP-like_sf"/>
</dbReference>
<proteinExistence type="predicted"/>
<dbReference type="SUPFAM" id="SSF143113">
    <property type="entry name" value="NAP-like"/>
    <property type="match status" value="1"/>
</dbReference>
<evidence type="ECO:0000313" key="1">
    <source>
        <dbReference type="EMBL" id="KAK7200254.1"/>
    </source>
</evidence>
<dbReference type="EMBL" id="JAECZO010000004">
    <property type="protein sequence ID" value="KAK7200254.1"/>
    <property type="molecule type" value="Genomic_DNA"/>
</dbReference>
<gene>
    <name evidence="1" type="ORF">NESM_000077300</name>
</gene>
<comment type="caution">
    <text evidence="1">The sequence shown here is derived from an EMBL/GenBank/DDBJ whole genome shotgun (WGS) entry which is preliminary data.</text>
</comment>
<evidence type="ECO:0000313" key="2">
    <source>
        <dbReference type="Proteomes" id="UP001430356"/>
    </source>
</evidence>
<protein>
    <submittedName>
        <fullName evidence="1">Nucleosome assembly protein (NAP)</fullName>
    </submittedName>
</protein>
<dbReference type="AlphaFoldDB" id="A0AAW0F3N4"/>
<sequence length="184" mass="20575">MELSPSAAQAISKFTGDLVAIDRKGNAEADATRIKYRIQMEPLFQQRTALLKGVQNYWSGVLSSPETPIARLLNGTTDPKVIRAITDFQVVSRCSGNELFRKFIFTFRTNMFVEAGEVSREVDTMMRTTSLQPLKWKSGTERARTDSFFAFLTADFPSDDGAMNEAVEALDVIYQDPFLAVKAD</sequence>